<name>A0A937JSP2_9ACTN</name>
<accession>A0A937JSP2</accession>
<keyword evidence="2" id="KW-0547">Nucleotide-binding</keyword>
<dbReference type="Proteomes" id="UP000661858">
    <property type="component" value="Unassembled WGS sequence"/>
</dbReference>
<feature type="region of interest" description="Disordered" evidence="1">
    <location>
        <begin position="432"/>
        <end position="503"/>
    </location>
</feature>
<evidence type="ECO:0000256" key="1">
    <source>
        <dbReference type="SAM" id="MobiDB-lite"/>
    </source>
</evidence>
<reference evidence="2" key="1">
    <citation type="submission" date="2021-01" db="EMBL/GenBank/DDBJ databases">
        <title>WGS of actinomycetes isolated from Thailand.</title>
        <authorList>
            <person name="Thawai C."/>
        </authorList>
    </citation>
    <scope>NUCLEOTIDE SEQUENCE</scope>
    <source>
        <strain evidence="2">RCU-197</strain>
    </source>
</reference>
<dbReference type="GO" id="GO:0005524">
    <property type="term" value="F:ATP binding"/>
    <property type="evidence" value="ECO:0007669"/>
    <property type="project" value="UniProtKB-KW"/>
</dbReference>
<dbReference type="InterPro" id="IPR011990">
    <property type="entry name" value="TPR-like_helical_dom_sf"/>
</dbReference>
<organism evidence="2 3">
    <name type="scientific">Streptomyces actinomycinicus</name>
    <dbReference type="NCBI Taxonomy" id="1695166"/>
    <lineage>
        <taxon>Bacteria</taxon>
        <taxon>Bacillati</taxon>
        <taxon>Actinomycetota</taxon>
        <taxon>Actinomycetes</taxon>
        <taxon>Kitasatosporales</taxon>
        <taxon>Streptomycetaceae</taxon>
        <taxon>Streptomyces</taxon>
    </lineage>
</organism>
<evidence type="ECO:0000313" key="3">
    <source>
        <dbReference type="Proteomes" id="UP000661858"/>
    </source>
</evidence>
<feature type="compositionally biased region" description="Gly residues" evidence="1">
    <location>
        <begin position="700"/>
        <end position="722"/>
    </location>
</feature>
<feature type="compositionally biased region" description="Polar residues" evidence="1">
    <location>
        <begin position="571"/>
        <end position="611"/>
    </location>
</feature>
<feature type="region of interest" description="Disordered" evidence="1">
    <location>
        <begin position="536"/>
        <end position="739"/>
    </location>
</feature>
<dbReference type="Gene3D" id="1.25.40.10">
    <property type="entry name" value="Tetratricopeptide repeat domain"/>
    <property type="match status" value="1"/>
</dbReference>
<evidence type="ECO:0000313" key="2">
    <source>
        <dbReference type="EMBL" id="MBL1087686.1"/>
    </source>
</evidence>
<keyword evidence="2" id="KW-0067">ATP-binding</keyword>
<feature type="compositionally biased region" description="Gly residues" evidence="1">
    <location>
        <begin position="638"/>
        <end position="692"/>
    </location>
</feature>
<keyword evidence="3" id="KW-1185">Reference proteome</keyword>
<protein>
    <submittedName>
        <fullName evidence="2">ATP-binding protein</fullName>
    </submittedName>
</protein>
<feature type="compositionally biased region" description="Low complexity" evidence="1">
    <location>
        <begin position="619"/>
        <end position="637"/>
    </location>
</feature>
<proteinExistence type="predicted"/>
<feature type="compositionally biased region" description="Low complexity" evidence="1">
    <location>
        <begin position="484"/>
        <end position="493"/>
    </location>
</feature>
<dbReference type="InterPro" id="IPR027417">
    <property type="entry name" value="P-loop_NTPase"/>
</dbReference>
<dbReference type="SUPFAM" id="SSF52540">
    <property type="entry name" value="P-loop containing nucleoside triphosphate hydrolases"/>
    <property type="match status" value="1"/>
</dbReference>
<sequence>MRLTGPAGSGRTALLEAVAQDCAGVAPDGVIRVCGHGRTPEGLLHALFTAVFDAPSYRPDDATLRTQVRDVSAVVVVDDLTFGGGALEEVLSATPECTYLLAATPEVPAPAAGSRLEELFLCGLGRDAALELVRWTVDRPLTDEEATWAGDVWFQCEGLPLRLVQAGALLRQRDLSCTRPQDPGRKGTGAPDRLREVRLPHPLHGAALSAPLASRLSEAAREALRLVVTLGGAVPGQVHLPSLLGGAHAGGAVAELVSCGLLTPVGAGYRLSAAVAAQLADEHGGRSAARAYVSARHYTVWTRIPSVGPARAVTEAEAMLGALATITSADDQSHLTTAVLLARTAAPVFAASLDWDLWERVLRSGLEAARLARYAEQEAYFLHELGILALCRGELDQARTRLERALGLRSSLNDERGTVAARRTLALVADLASHQAAPGPRPRTSGLPQGRAGKPVPSPMETPASHPLHGPQEEPAGPSTPRHLPLAPSSSAADAGAVRRRPGDAAARHRAALAAGALLVTVLATVLVLTVWSDGGSPPAPGSADQPSAQDRPGAPGRSPGEPADGPTRLPVQNSRGLASMTPRGTTDSNGSFSAAGRSASTESPGTTSDTGPVPGPGRPRVSPPGGASPVASPSGGTASGGSPGGVAAAGGTGAGGTGTGTGGSDPGGAAVGGAGSSGMVTGGTGVGGTDPGGEDTAGTGSGGATTGGLDIGGTDTGGAGPGDPDEGGQAAVDAPPHRRLPLGVAATLLGRARRLADMPFSSHRLHSAAE</sequence>
<gene>
    <name evidence="2" type="ORF">JK359_38145</name>
</gene>
<dbReference type="RefSeq" id="WP_201844283.1">
    <property type="nucleotide sequence ID" value="NZ_JBHLYJ010000002.1"/>
</dbReference>
<comment type="caution">
    <text evidence="2">The sequence shown here is derived from an EMBL/GenBank/DDBJ whole genome shotgun (WGS) entry which is preliminary data.</text>
</comment>
<dbReference type="AlphaFoldDB" id="A0A937JSP2"/>
<dbReference type="EMBL" id="JAERRK010000043">
    <property type="protein sequence ID" value="MBL1087686.1"/>
    <property type="molecule type" value="Genomic_DNA"/>
</dbReference>